<dbReference type="InterPro" id="IPR050606">
    <property type="entry name" value="Calponin-like"/>
</dbReference>
<dbReference type="Proteomes" id="UP000440578">
    <property type="component" value="Unassembled WGS sequence"/>
</dbReference>
<dbReference type="InterPro" id="IPR036872">
    <property type="entry name" value="CH_dom_sf"/>
</dbReference>
<dbReference type="PANTHER" id="PTHR47385:SF14">
    <property type="entry name" value="TRANSGELIN"/>
    <property type="match status" value="1"/>
</dbReference>
<feature type="domain" description="Calponin-homology (CH)" evidence="3">
    <location>
        <begin position="25"/>
        <end position="134"/>
    </location>
</feature>
<dbReference type="SMART" id="SM00033">
    <property type="entry name" value="CH"/>
    <property type="match status" value="1"/>
</dbReference>
<dbReference type="Gene3D" id="1.10.418.10">
    <property type="entry name" value="Calponin-like domain"/>
    <property type="match status" value="1"/>
</dbReference>
<gene>
    <name evidence="4" type="primary">MYPH</name>
    <name evidence="4" type="ORF">FJT64_000444</name>
</gene>
<evidence type="ECO:0000256" key="2">
    <source>
        <dbReference type="RuleBase" id="RU361224"/>
    </source>
</evidence>
<dbReference type="PRINTS" id="PR00888">
    <property type="entry name" value="SM22CALPONIN"/>
</dbReference>
<dbReference type="InterPro" id="IPR000557">
    <property type="entry name" value="Calponin_repeat"/>
</dbReference>
<dbReference type="PROSITE" id="PS50021">
    <property type="entry name" value="CH"/>
    <property type="match status" value="1"/>
</dbReference>
<dbReference type="InterPro" id="IPR001715">
    <property type="entry name" value="CH_dom"/>
</dbReference>
<organism evidence="4 5">
    <name type="scientific">Amphibalanus amphitrite</name>
    <name type="common">Striped barnacle</name>
    <name type="synonym">Balanus amphitrite</name>
    <dbReference type="NCBI Taxonomy" id="1232801"/>
    <lineage>
        <taxon>Eukaryota</taxon>
        <taxon>Metazoa</taxon>
        <taxon>Ecdysozoa</taxon>
        <taxon>Arthropoda</taxon>
        <taxon>Crustacea</taxon>
        <taxon>Multicrustacea</taxon>
        <taxon>Cirripedia</taxon>
        <taxon>Thoracica</taxon>
        <taxon>Thoracicalcarea</taxon>
        <taxon>Balanomorpha</taxon>
        <taxon>Balanoidea</taxon>
        <taxon>Balanidae</taxon>
        <taxon>Amphibalaninae</taxon>
        <taxon>Amphibalanus</taxon>
    </lineage>
</organism>
<dbReference type="FunFam" id="1.10.418.10:FF:000075">
    <property type="entry name" value="Transgelin"/>
    <property type="match status" value="1"/>
</dbReference>
<evidence type="ECO:0000313" key="5">
    <source>
        <dbReference type="Proteomes" id="UP000440578"/>
    </source>
</evidence>
<dbReference type="Pfam" id="PF00402">
    <property type="entry name" value="Calponin"/>
    <property type="match status" value="1"/>
</dbReference>
<name>A0A6A4W962_AMPAM</name>
<comment type="caution">
    <text evidence="4">The sequence shown here is derived from an EMBL/GenBank/DDBJ whole genome shotgun (WGS) entry which is preliminary data.</text>
</comment>
<dbReference type="GO" id="GO:0051015">
    <property type="term" value="F:actin filament binding"/>
    <property type="evidence" value="ECO:0007669"/>
    <property type="project" value="TreeGrafter"/>
</dbReference>
<keyword evidence="5" id="KW-1185">Reference proteome</keyword>
<dbReference type="GO" id="GO:0015629">
    <property type="term" value="C:actin cytoskeleton"/>
    <property type="evidence" value="ECO:0007669"/>
    <property type="project" value="TreeGrafter"/>
</dbReference>
<dbReference type="PANTHER" id="PTHR47385">
    <property type="entry name" value="CALPONIN"/>
    <property type="match status" value="1"/>
</dbReference>
<dbReference type="InterPro" id="IPR003096">
    <property type="entry name" value="SM22_calponin"/>
</dbReference>
<proteinExistence type="inferred from homology"/>
<evidence type="ECO:0000256" key="1">
    <source>
        <dbReference type="ARBA" id="ARBA00009631"/>
    </source>
</evidence>
<evidence type="ECO:0000259" key="3">
    <source>
        <dbReference type="PROSITE" id="PS50021"/>
    </source>
</evidence>
<dbReference type="PROSITE" id="PS01052">
    <property type="entry name" value="CALPONIN_1"/>
    <property type="match status" value="1"/>
</dbReference>
<dbReference type="AlphaFoldDB" id="A0A6A4W962"/>
<dbReference type="Pfam" id="PF00307">
    <property type="entry name" value="CH"/>
    <property type="match status" value="1"/>
</dbReference>
<protein>
    <recommendedName>
        <fullName evidence="2">Transgelin</fullName>
    </recommendedName>
</protein>
<sequence length="188" mass="20513">MSNNRATKSGFAAEAQKKILSKYSPELASETLEWIAQLTGESINTSGDTANFWETLKDGILLCNLVNQIQAGSVKKVQQSKMAFKCMENINSFLAAAKNLGVTSDELFQTVDLWEQQNLHSVVICLQALGRKAPNYGKPGLGPKEAEKNTRQFTEEQLNAGKNTIGLQMGSNKGATQSGINFGNTRHM</sequence>
<accession>A0A6A4W962</accession>
<dbReference type="OrthoDB" id="21595at2759"/>
<reference evidence="4 5" key="1">
    <citation type="submission" date="2019-07" db="EMBL/GenBank/DDBJ databases">
        <title>Draft genome assembly of a fouling barnacle, Amphibalanus amphitrite (Darwin, 1854): The first reference genome for Thecostraca.</title>
        <authorList>
            <person name="Kim W."/>
        </authorList>
    </citation>
    <scope>NUCLEOTIDE SEQUENCE [LARGE SCALE GENOMIC DNA]</scope>
    <source>
        <strain evidence="4">SNU_AA5</strain>
        <tissue evidence="4">Soma without cirri and trophi</tissue>
    </source>
</reference>
<dbReference type="PROSITE" id="PS51122">
    <property type="entry name" value="CALPONIN_2"/>
    <property type="match status" value="1"/>
</dbReference>
<comment type="similarity">
    <text evidence="1 2">Belongs to the calponin family.</text>
</comment>
<evidence type="ECO:0000313" key="4">
    <source>
        <dbReference type="EMBL" id="KAF0298608.1"/>
    </source>
</evidence>
<dbReference type="SUPFAM" id="SSF47576">
    <property type="entry name" value="Calponin-homology domain, CH-domain"/>
    <property type="match status" value="1"/>
</dbReference>
<dbReference type="EMBL" id="VIIS01001420">
    <property type="protein sequence ID" value="KAF0298608.1"/>
    <property type="molecule type" value="Genomic_DNA"/>
</dbReference>
<dbReference type="GO" id="GO:0007015">
    <property type="term" value="P:actin filament organization"/>
    <property type="evidence" value="ECO:0007669"/>
    <property type="project" value="TreeGrafter"/>
</dbReference>